<evidence type="ECO:0000256" key="3">
    <source>
        <dbReference type="ARBA" id="ARBA00022552"/>
    </source>
</evidence>
<feature type="domain" description="PUA" evidence="9">
    <location>
        <begin position="5"/>
        <end position="88"/>
    </location>
</feature>
<dbReference type="SMART" id="SM00359">
    <property type="entry name" value="PUA"/>
    <property type="match status" value="1"/>
</dbReference>
<dbReference type="Pfam" id="PF10672">
    <property type="entry name" value="Methyltrans_SAM"/>
    <property type="match status" value="1"/>
</dbReference>
<comment type="subcellular location">
    <subcellularLocation>
        <location evidence="1">Cytoplasm</location>
    </subcellularLocation>
</comment>
<evidence type="ECO:0000256" key="5">
    <source>
        <dbReference type="ARBA" id="ARBA00022679"/>
    </source>
</evidence>
<dbReference type="CDD" id="cd21153">
    <property type="entry name" value="PUA_RlmI"/>
    <property type="match status" value="1"/>
</dbReference>
<dbReference type="Pfam" id="PF17785">
    <property type="entry name" value="PUA_3"/>
    <property type="match status" value="1"/>
</dbReference>
<dbReference type="InterPro" id="IPR029063">
    <property type="entry name" value="SAM-dependent_MTases_sf"/>
</dbReference>
<dbReference type="Gene3D" id="3.30.750.80">
    <property type="entry name" value="RNA methyltransferase domain (HRMD) like"/>
    <property type="match status" value="1"/>
</dbReference>
<gene>
    <name evidence="10" type="ORF">SAMN04488057_103156</name>
</gene>
<dbReference type="GO" id="GO:0032259">
    <property type="term" value="P:methylation"/>
    <property type="evidence" value="ECO:0007669"/>
    <property type="project" value="UniProtKB-KW"/>
</dbReference>
<keyword evidence="5 10" id="KW-0808">Transferase</keyword>
<dbReference type="InterPro" id="IPR036974">
    <property type="entry name" value="PUA_sf"/>
</dbReference>
<dbReference type="InterPro" id="IPR015947">
    <property type="entry name" value="PUA-like_sf"/>
</dbReference>
<dbReference type="GO" id="GO:0008168">
    <property type="term" value="F:methyltransferase activity"/>
    <property type="evidence" value="ECO:0007669"/>
    <property type="project" value="UniProtKB-KW"/>
</dbReference>
<dbReference type="InterPro" id="IPR019614">
    <property type="entry name" value="SAM-dep_methyl-trfase"/>
</dbReference>
<dbReference type="GO" id="GO:0006364">
    <property type="term" value="P:rRNA processing"/>
    <property type="evidence" value="ECO:0007669"/>
    <property type="project" value="UniProtKB-KW"/>
</dbReference>
<dbReference type="InterPro" id="IPR002478">
    <property type="entry name" value="PUA"/>
</dbReference>
<dbReference type="GO" id="GO:0005737">
    <property type="term" value="C:cytoplasm"/>
    <property type="evidence" value="ECO:0007669"/>
    <property type="project" value="UniProtKB-SubCell"/>
</dbReference>
<dbReference type="EMBL" id="FRCY01000003">
    <property type="protein sequence ID" value="SHM74074.1"/>
    <property type="molecule type" value="Genomic_DNA"/>
</dbReference>
<evidence type="ECO:0000256" key="2">
    <source>
        <dbReference type="ARBA" id="ARBA00022490"/>
    </source>
</evidence>
<keyword evidence="6" id="KW-0949">S-adenosyl-L-methionine</keyword>
<accession>A0A1M7L7Q6</accession>
<keyword evidence="7" id="KW-0694">RNA-binding</keyword>
<dbReference type="SUPFAM" id="SSF88697">
    <property type="entry name" value="PUA domain-like"/>
    <property type="match status" value="1"/>
</dbReference>
<dbReference type="OrthoDB" id="9805492at2"/>
<keyword evidence="11" id="KW-1185">Reference proteome</keyword>
<protein>
    <submittedName>
        <fullName evidence="10">23S rRNA (Cytosine1962-C5)-methyltransferase</fullName>
    </submittedName>
</protein>
<evidence type="ECO:0000313" key="10">
    <source>
        <dbReference type="EMBL" id="SHM74074.1"/>
    </source>
</evidence>
<evidence type="ECO:0000256" key="8">
    <source>
        <dbReference type="ARBA" id="ARBA00038091"/>
    </source>
</evidence>
<dbReference type="STRING" id="388280.SAMN04488057_103156"/>
<name>A0A1M7L7Q6_9BACT</name>
<dbReference type="PROSITE" id="PS50890">
    <property type="entry name" value="PUA"/>
    <property type="match status" value="1"/>
</dbReference>
<evidence type="ECO:0000256" key="7">
    <source>
        <dbReference type="ARBA" id="ARBA00022884"/>
    </source>
</evidence>
<evidence type="ECO:0000256" key="4">
    <source>
        <dbReference type="ARBA" id="ARBA00022603"/>
    </source>
</evidence>
<dbReference type="Proteomes" id="UP000184513">
    <property type="component" value="Unassembled WGS sequence"/>
</dbReference>
<dbReference type="AlphaFoldDB" id="A0A1M7L7Q6"/>
<organism evidence="10 11">
    <name type="scientific">Cyclobacterium lianum</name>
    <dbReference type="NCBI Taxonomy" id="388280"/>
    <lineage>
        <taxon>Bacteria</taxon>
        <taxon>Pseudomonadati</taxon>
        <taxon>Bacteroidota</taxon>
        <taxon>Cytophagia</taxon>
        <taxon>Cytophagales</taxon>
        <taxon>Cyclobacteriaceae</taxon>
        <taxon>Cyclobacterium</taxon>
    </lineage>
</organism>
<dbReference type="Gene3D" id="2.30.130.10">
    <property type="entry name" value="PUA domain"/>
    <property type="match status" value="1"/>
</dbReference>
<evidence type="ECO:0000256" key="6">
    <source>
        <dbReference type="ARBA" id="ARBA00022691"/>
    </source>
</evidence>
<dbReference type="RefSeq" id="WP_073093573.1">
    <property type="nucleotide sequence ID" value="NZ_FRCY01000003.1"/>
</dbReference>
<dbReference type="CDD" id="cd02440">
    <property type="entry name" value="AdoMet_MTases"/>
    <property type="match status" value="1"/>
</dbReference>
<keyword evidence="3" id="KW-0698">rRNA processing</keyword>
<evidence type="ECO:0000313" key="11">
    <source>
        <dbReference type="Proteomes" id="UP000184513"/>
    </source>
</evidence>
<dbReference type="GO" id="GO:0003723">
    <property type="term" value="F:RNA binding"/>
    <property type="evidence" value="ECO:0007669"/>
    <property type="project" value="UniProtKB-KW"/>
</dbReference>
<comment type="similarity">
    <text evidence="8">Belongs to the methyltransferase superfamily. RlmI family.</text>
</comment>
<dbReference type="SUPFAM" id="SSF53335">
    <property type="entry name" value="S-adenosyl-L-methionine-dependent methyltransferases"/>
    <property type="match status" value="1"/>
</dbReference>
<dbReference type="PANTHER" id="PTHR42873">
    <property type="entry name" value="RIBOSOMAL RNA LARGE SUBUNIT METHYLTRANSFERASE"/>
    <property type="match status" value="1"/>
</dbReference>
<evidence type="ECO:0000256" key="1">
    <source>
        <dbReference type="ARBA" id="ARBA00004496"/>
    </source>
</evidence>
<sequence length="393" mass="43794">MGNYPQIILKKGKEVSIKRRHHWIFSGAVAHSPADLDEGQLVKVMDSRNQVLGMGFFAGGSIMIRMICFDDREIDRSFWLEKISAALRARKLVFGSLTGTTNAYRLVHGEGDELPGLVIDHYAGNLVIQGHHPGIFREREKIVDALKTLYGGDLVSIYDKSASTLHQEASPGQGWVHGSKSRIRIRENDVFFEIDLEKGQKTGFFLDQRDNRKLLQHYCKGKKILNTFCYSGGFSVYALKAGADLVSSVDISAEAVAQCKNNLEINGFDPVTNPCVVADVMKYLRETDTDADIIILDPPAFAKSMRSRHNAVQAYKRLNALAIKKIKRGGIVFTFSCSQVVDRELFAHTVTAAGLESGRQIKILHQLSQGADHPVNLFHQETAYLKGLILYVE</sequence>
<keyword evidence="2" id="KW-0963">Cytoplasm</keyword>
<dbReference type="InterPro" id="IPR041532">
    <property type="entry name" value="RlmI-like_PUA"/>
</dbReference>
<reference evidence="10 11" key="1">
    <citation type="submission" date="2016-11" db="EMBL/GenBank/DDBJ databases">
        <authorList>
            <person name="Jaros S."/>
            <person name="Januszkiewicz K."/>
            <person name="Wedrychowicz H."/>
        </authorList>
    </citation>
    <scope>NUCLEOTIDE SEQUENCE [LARGE SCALE GENOMIC DNA]</scope>
    <source>
        <strain evidence="10 11">CGMCC 1.6102</strain>
    </source>
</reference>
<proteinExistence type="inferred from homology"/>
<keyword evidence="4 10" id="KW-0489">Methyltransferase</keyword>
<dbReference type="CDD" id="cd11572">
    <property type="entry name" value="RlmI_M_like"/>
    <property type="match status" value="1"/>
</dbReference>
<dbReference type="PANTHER" id="PTHR42873:SF1">
    <property type="entry name" value="S-ADENOSYLMETHIONINE-DEPENDENT METHYLTRANSFERASE DOMAIN-CONTAINING PROTEIN"/>
    <property type="match status" value="1"/>
</dbReference>
<evidence type="ECO:0000259" key="9">
    <source>
        <dbReference type="SMART" id="SM00359"/>
    </source>
</evidence>
<dbReference type="Gene3D" id="3.40.50.150">
    <property type="entry name" value="Vaccinia Virus protein VP39"/>
    <property type="match status" value="1"/>
</dbReference>